<organism evidence="9 10">
    <name type="scientific">Blyttiomyces helicus</name>
    <dbReference type="NCBI Taxonomy" id="388810"/>
    <lineage>
        <taxon>Eukaryota</taxon>
        <taxon>Fungi</taxon>
        <taxon>Fungi incertae sedis</taxon>
        <taxon>Chytridiomycota</taxon>
        <taxon>Chytridiomycota incertae sedis</taxon>
        <taxon>Chytridiomycetes</taxon>
        <taxon>Chytridiomycetes incertae sedis</taxon>
        <taxon>Blyttiomyces</taxon>
    </lineage>
</organism>
<dbReference type="OrthoDB" id="2151161at2759"/>
<dbReference type="Proteomes" id="UP000269721">
    <property type="component" value="Unassembled WGS sequence"/>
</dbReference>
<proteinExistence type="inferred from homology"/>
<evidence type="ECO:0000313" key="9">
    <source>
        <dbReference type="EMBL" id="RKO85509.1"/>
    </source>
</evidence>
<name>A0A4P9W069_9FUNG</name>
<accession>A0A4P9W069</accession>
<dbReference type="PANTHER" id="PTHR13019:SF7">
    <property type="entry name" value="GOLGI APPARATUS MEMBRANE PROTEIN TVP23"/>
    <property type="match status" value="1"/>
</dbReference>
<evidence type="ECO:0000256" key="5">
    <source>
        <dbReference type="ARBA" id="ARBA00022692"/>
    </source>
</evidence>
<reference evidence="10" key="1">
    <citation type="journal article" date="2018" name="Nat. Microbiol.">
        <title>Leveraging single-cell genomics to expand the fungal tree of life.</title>
        <authorList>
            <person name="Ahrendt S.R."/>
            <person name="Quandt C.A."/>
            <person name="Ciobanu D."/>
            <person name="Clum A."/>
            <person name="Salamov A."/>
            <person name="Andreopoulos B."/>
            <person name="Cheng J.F."/>
            <person name="Woyke T."/>
            <person name="Pelin A."/>
            <person name="Henrissat B."/>
            <person name="Reynolds N.K."/>
            <person name="Benny G.L."/>
            <person name="Smith M.E."/>
            <person name="James T.Y."/>
            <person name="Grigoriev I.V."/>
        </authorList>
    </citation>
    <scope>NUCLEOTIDE SEQUENCE [LARGE SCALE GENOMIC DNA]</scope>
</reference>
<protein>
    <recommendedName>
        <fullName evidence="4 8">Golgi apparatus membrane protein TVP23</fullName>
    </recommendedName>
</protein>
<evidence type="ECO:0000313" key="10">
    <source>
        <dbReference type="Proteomes" id="UP000269721"/>
    </source>
</evidence>
<evidence type="ECO:0000256" key="3">
    <source>
        <dbReference type="ARBA" id="ARBA00005467"/>
    </source>
</evidence>
<keyword evidence="8" id="KW-0333">Golgi apparatus</keyword>
<comment type="function">
    <text evidence="1 8">Golgi membrane protein involved in vesicular trafficking.</text>
</comment>
<dbReference type="GO" id="GO:0000139">
    <property type="term" value="C:Golgi membrane"/>
    <property type="evidence" value="ECO:0007669"/>
    <property type="project" value="UniProtKB-SubCell"/>
</dbReference>
<dbReference type="InterPro" id="IPR008564">
    <property type="entry name" value="TVP23-like"/>
</dbReference>
<evidence type="ECO:0000256" key="8">
    <source>
        <dbReference type="RuleBase" id="RU361206"/>
    </source>
</evidence>
<keyword evidence="7 8" id="KW-0472">Membrane</keyword>
<evidence type="ECO:0000256" key="6">
    <source>
        <dbReference type="ARBA" id="ARBA00022989"/>
    </source>
</evidence>
<dbReference type="GO" id="GO:0016192">
    <property type="term" value="P:vesicle-mediated transport"/>
    <property type="evidence" value="ECO:0007669"/>
    <property type="project" value="TreeGrafter"/>
</dbReference>
<keyword evidence="6 8" id="KW-1133">Transmembrane helix</keyword>
<sequence length="111" mass="12810">LSFVIIILLLSFDFWTVKNVTGRLLVGLRWWNEIREDGSNVWVFESREVCNRVVNATDSRVFWTALYVTPVAWVVLGFIALIRFKLDWMPIVVVAIVMSVANVVGYTKCEK</sequence>
<evidence type="ECO:0000256" key="2">
    <source>
        <dbReference type="ARBA" id="ARBA00004141"/>
    </source>
</evidence>
<gene>
    <name evidence="9" type="ORF">BDK51DRAFT_1527</name>
</gene>
<feature type="transmembrane region" description="Helical" evidence="8">
    <location>
        <begin position="61"/>
        <end position="82"/>
    </location>
</feature>
<dbReference type="AlphaFoldDB" id="A0A4P9W069"/>
<dbReference type="GO" id="GO:0009306">
    <property type="term" value="P:protein secretion"/>
    <property type="evidence" value="ECO:0007669"/>
    <property type="project" value="TreeGrafter"/>
</dbReference>
<keyword evidence="5 8" id="KW-0812">Transmembrane</keyword>
<comment type="similarity">
    <text evidence="3 8">Belongs to the TVP23 family.</text>
</comment>
<feature type="non-terminal residue" evidence="9">
    <location>
        <position position="1"/>
    </location>
</feature>
<feature type="non-terminal residue" evidence="9">
    <location>
        <position position="111"/>
    </location>
</feature>
<dbReference type="Pfam" id="PF05832">
    <property type="entry name" value="DUF846"/>
    <property type="match status" value="1"/>
</dbReference>
<keyword evidence="10" id="KW-1185">Reference proteome</keyword>
<evidence type="ECO:0000256" key="7">
    <source>
        <dbReference type="ARBA" id="ARBA00023136"/>
    </source>
</evidence>
<feature type="transmembrane region" description="Helical" evidence="8">
    <location>
        <begin position="88"/>
        <end position="107"/>
    </location>
</feature>
<comment type="subcellular location">
    <subcellularLocation>
        <location evidence="8">Golgi apparatus membrane</location>
        <topology evidence="8">Multi-pass membrane protein</topology>
    </subcellularLocation>
    <subcellularLocation>
        <location evidence="2">Membrane</location>
        <topology evidence="2">Multi-pass membrane protein</topology>
    </subcellularLocation>
</comment>
<evidence type="ECO:0000256" key="1">
    <source>
        <dbReference type="ARBA" id="ARBA00003246"/>
    </source>
</evidence>
<dbReference type="EMBL" id="KZ999011">
    <property type="protein sequence ID" value="RKO85509.1"/>
    <property type="molecule type" value="Genomic_DNA"/>
</dbReference>
<dbReference type="PANTHER" id="PTHR13019">
    <property type="entry name" value="GOLGI APPARATUS MEMBRANE PROTEIN TVP23"/>
    <property type="match status" value="1"/>
</dbReference>
<evidence type="ECO:0000256" key="4">
    <source>
        <dbReference type="ARBA" id="ARBA00013603"/>
    </source>
</evidence>